<evidence type="ECO:0000313" key="4">
    <source>
        <dbReference type="EMBL" id="KAF9466294.1"/>
    </source>
</evidence>
<accession>A0A9P5YBM7</accession>
<evidence type="ECO:0000313" key="5">
    <source>
        <dbReference type="Proteomes" id="UP000807353"/>
    </source>
</evidence>
<dbReference type="InterPro" id="IPR005818">
    <property type="entry name" value="Histone_H1/H5_H15"/>
</dbReference>
<reference evidence="4" key="1">
    <citation type="submission" date="2020-11" db="EMBL/GenBank/DDBJ databases">
        <authorList>
            <consortium name="DOE Joint Genome Institute"/>
            <person name="Ahrendt S."/>
            <person name="Riley R."/>
            <person name="Andreopoulos W."/>
            <person name="Labutti K."/>
            <person name="Pangilinan J."/>
            <person name="Ruiz-Duenas F.J."/>
            <person name="Barrasa J.M."/>
            <person name="Sanchez-Garcia M."/>
            <person name="Camarero S."/>
            <person name="Miyauchi S."/>
            <person name="Serrano A."/>
            <person name="Linde D."/>
            <person name="Babiker R."/>
            <person name="Drula E."/>
            <person name="Ayuso-Fernandez I."/>
            <person name="Pacheco R."/>
            <person name="Padilla G."/>
            <person name="Ferreira P."/>
            <person name="Barriuso J."/>
            <person name="Kellner H."/>
            <person name="Castanera R."/>
            <person name="Alfaro M."/>
            <person name="Ramirez L."/>
            <person name="Pisabarro A.G."/>
            <person name="Kuo A."/>
            <person name="Tritt A."/>
            <person name="Lipzen A."/>
            <person name="He G."/>
            <person name="Yan M."/>
            <person name="Ng V."/>
            <person name="Cullen D."/>
            <person name="Martin F."/>
            <person name="Rosso M.-N."/>
            <person name="Henrissat B."/>
            <person name="Hibbett D."/>
            <person name="Martinez A.T."/>
            <person name="Grigoriev I.V."/>
        </authorList>
    </citation>
    <scope>NUCLEOTIDE SEQUENCE</scope>
    <source>
        <strain evidence="4">CBS 247.69</strain>
    </source>
</reference>
<dbReference type="Pfam" id="PF00538">
    <property type="entry name" value="Linker_histone"/>
    <property type="match status" value="1"/>
</dbReference>
<dbReference type="GO" id="GO:0006334">
    <property type="term" value="P:nucleosome assembly"/>
    <property type="evidence" value="ECO:0007669"/>
    <property type="project" value="InterPro"/>
</dbReference>
<protein>
    <recommendedName>
        <fullName evidence="1">Histone H1</fullName>
    </recommendedName>
</protein>
<dbReference type="GO" id="GO:0003677">
    <property type="term" value="F:DNA binding"/>
    <property type="evidence" value="ECO:0007669"/>
    <property type="project" value="InterPro"/>
</dbReference>
<evidence type="ECO:0000256" key="1">
    <source>
        <dbReference type="ARBA" id="ARBA00020833"/>
    </source>
</evidence>
<dbReference type="OrthoDB" id="1110759at2759"/>
<comment type="caution">
    <text evidence="4">The sequence shown here is derived from an EMBL/GenBank/DDBJ whole genome shotgun (WGS) entry which is preliminary data.</text>
</comment>
<dbReference type="EMBL" id="MU150242">
    <property type="protein sequence ID" value="KAF9466294.1"/>
    <property type="molecule type" value="Genomic_DNA"/>
</dbReference>
<feature type="region of interest" description="Disordered" evidence="2">
    <location>
        <begin position="1"/>
        <end position="21"/>
    </location>
</feature>
<dbReference type="SMART" id="SM00526">
    <property type="entry name" value="H15"/>
    <property type="match status" value="1"/>
</dbReference>
<gene>
    <name evidence="4" type="ORF">BDZ94DRAFT_1251614</name>
</gene>
<dbReference type="Gene3D" id="1.10.10.10">
    <property type="entry name" value="Winged helix-like DNA-binding domain superfamily/Winged helix DNA-binding domain"/>
    <property type="match status" value="1"/>
</dbReference>
<dbReference type="Proteomes" id="UP000807353">
    <property type="component" value="Unassembled WGS sequence"/>
</dbReference>
<feature type="compositionally biased region" description="Basic residues" evidence="2">
    <location>
        <begin position="197"/>
        <end position="209"/>
    </location>
</feature>
<dbReference type="InterPro" id="IPR036390">
    <property type="entry name" value="WH_DNA-bd_sf"/>
</dbReference>
<evidence type="ECO:0000256" key="2">
    <source>
        <dbReference type="SAM" id="MobiDB-lite"/>
    </source>
</evidence>
<feature type="compositionally biased region" description="Basic residues" evidence="2">
    <location>
        <begin position="232"/>
        <end position="244"/>
    </location>
</feature>
<dbReference type="GO" id="GO:0000786">
    <property type="term" value="C:nucleosome"/>
    <property type="evidence" value="ECO:0007669"/>
    <property type="project" value="InterPro"/>
</dbReference>
<dbReference type="SUPFAM" id="SSF46785">
    <property type="entry name" value="Winged helix' DNA-binding domain"/>
    <property type="match status" value="1"/>
</dbReference>
<name>A0A9P5YBM7_9AGAR</name>
<sequence length="259" mass="27123">MPAAARKITTKAPSKAAVPMSKSHVAHHPTWVDMIKECIVAHPEDARGGVSRPTIKKFVESKYRIELNAASASQLNRAITSGSERGTFLLPKGPSGKVKLAPKARTDAAKENAKPVSKKATTSKVIATKSKAIPTKPVTVKKTPTARPITKAKPVVTKNSRTSTKSAGVPKKNALIGKKAPIKKSGGTRKVAAAKKVSPKKTSTKKGAVKKTVTGDSKKPGTKTARAPVPSHKAKPAPRAKPASKAKAPVAKKPTSKKT</sequence>
<dbReference type="PROSITE" id="PS51504">
    <property type="entry name" value="H15"/>
    <property type="match status" value="1"/>
</dbReference>
<proteinExistence type="predicted"/>
<dbReference type="AlphaFoldDB" id="A0A9P5YBM7"/>
<dbReference type="InterPro" id="IPR036388">
    <property type="entry name" value="WH-like_DNA-bd_sf"/>
</dbReference>
<keyword evidence="5" id="KW-1185">Reference proteome</keyword>
<feature type="compositionally biased region" description="Polar residues" evidence="2">
    <location>
        <begin position="157"/>
        <end position="166"/>
    </location>
</feature>
<feature type="region of interest" description="Disordered" evidence="2">
    <location>
        <begin position="140"/>
        <end position="259"/>
    </location>
</feature>
<organism evidence="4 5">
    <name type="scientific">Collybia nuda</name>
    <dbReference type="NCBI Taxonomy" id="64659"/>
    <lineage>
        <taxon>Eukaryota</taxon>
        <taxon>Fungi</taxon>
        <taxon>Dikarya</taxon>
        <taxon>Basidiomycota</taxon>
        <taxon>Agaricomycotina</taxon>
        <taxon>Agaricomycetes</taxon>
        <taxon>Agaricomycetidae</taxon>
        <taxon>Agaricales</taxon>
        <taxon>Tricholomatineae</taxon>
        <taxon>Clitocybaceae</taxon>
        <taxon>Collybia</taxon>
    </lineage>
</organism>
<evidence type="ECO:0000259" key="3">
    <source>
        <dbReference type="PROSITE" id="PS51504"/>
    </source>
</evidence>
<feature type="domain" description="H15" evidence="3">
    <location>
        <begin position="27"/>
        <end position="102"/>
    </location>
</feature>